<evidence type="ECO:0000313" key="9">
    <source>
        <dbReference type="EMBL" id="CAD7250071.1"/>
    </source>
</evidence>
<keyword evidence="4 6" id="KW-0168">Coated pit</keyword>
<evidence type="ECO:0000256" key="2">
    <source>
        <dbReference type="ARBA" id="ARBA00005263"/>
    </source>
</evidence>
<name>A0A7R9A9P7_9CRUS</name>
<feature type="region of interest" description="Disordered" evidence="8">
    <location>
        <begin position="1"/>
        <end position="47"/>
    </location>
</feature>
<dbReference type="PROSITE" id="PS00581">
    <property type="entry name" value="CLATHRIN_LIGHT_CHN_2"/>
    <property type="match status" value="1"/>
</dbReference>
<keyword evidence="3 6" id="KW-0472">Membrane</keyword>
<dbReference type="GO" id="GO:0030130">
    <property type="term" value="C:clathrin coat of trans-Golgi network vesicle"/>
    <property type="evidence" value="ECO:0007669"/>
    <property type="project" value="InterPro"/>
</dbReference>
<keyword evidence="7" id="KW-0175">Coiled coil</keyword>
<comment type="subcellular location">
    <subcellularLocation>
        <location evidence="1 6">Cytoplasmic vesicle membrane</location>
        <topology evidence="1 6">Peripheral membrane protein</topology>
        <orientation evidence="1 6">Cytoplasmic side</orientation>
    </subcellularLocation>
    <subcellularLocation>
        <location evidence="6">Membrane</location>
        <location evidence="6">Coated pit</location>
        <topology evidence="6">Peripheral membrane protein</topology>
        <orientation evidence="6">Cytoplasmic side</orientation>
    </subcellularLocation>
    <text evidence="6">Cytoplasmic face of coated pits and vesicles.</text>
</comment>
<dbReference type="Proteomes" id="UP000677054">
    <property type="component" value="Unassembled WGS sequence"/>
</dbReference>
<dbReference type="GO" id="GO:0030132">
    <property type="term" value="C:clathrin coat of coated pit"/>
    <property type="evidence" value="ECO:0007669"/>
    <property type="project" value="InterPro"/>
</dbReference>
<comment type="similarity">
    <text evidence="2 6">Belongs to the clathrin light chain family.</text>
</comment>
<dbReference type="GO" id="GO:0030672">
    <property type="term" value="C:synaptic vesicle membrane"/>
    <property type="evidence" value="ECO:0007669"/>
    <property type="project" value="TreeGrafter"/>
</dbReference>
<evidence type="ECO:0000256" key="8">
    <source>
        <dbReference type="SAM" id="MobiDB-lite"/>
    </source>
</evidence>
<evidence type="ECO:0000256" key="4">
    <source>
        <dbReference type="ARBA" id="ARBA00023176"/>
    </source>
</evidence>
<dbReference type="GO" id="GO:0072583">
    <property type="term" value="P:clathrin-dependent endocytosis"/>
    <property type="evidence" value="ECO:0007669"/>
    <property type="project" value="TreeGrafter"/>
</dbReference>
<dbReference type="GO" id="GO:0006886">
    <property type="term" value="P:intracellular protein transport"/>
    <property type="evidence" value="ECO:0007669"/>
    <property type="project" value="InterPro"/>
</dbReference>
<reference evidence="9" key="1">
    <citation type="submission" date="2020-11" db="EMBL/GenBank/DDBJ databases">
        <authorList>
            <person name="Tran Van P."/>
        </authorList>
    </citation>
    <scope>NUCLEOTIDE SEQUENCE</scope>
</reference>
<organism evidence="9">
    <name type="scientific">Darwinula stevensoni</name>
    <dbReference type="NCBI Taxonomy" id="69355"/>
    <lineage>
        <taxon>Eukaryota</taxon>
        <taxon>Metazoa</taxon>
        <taxon>Ecdysozoa</taxon>
        <taxon>Arthropoda</taxon>
        <taxon>Crustacea</taxon>
        <taxon>Oligostraca</taxon>
        <taxon>Ostracoda</taxon>
        <taxon>Podocopa</taxon>
        <taxon>Podocopida</taxon>
        <taxon>Darwinulocopina</taxon>
        <taxon>Darwinuloidea</taxon>
        <taxon>Darwinulidae</taxon>
        <taxon>Darwinula</taxon>
    </lineage>
</organism>
<dbReference type="GO" id="GO:0032050">
    <property type="term" value="F:clathrin heavy chain binding"/>
    <property type="evidence" value="ECO:0007669"/>
    <property type="project" value="TreeGrafter"/>
</dbReference>
<evidence type="ECO:0000256" key="7">
    <source>
        <dbReference type="SAM" id="Coils"/>
    </source>
</evidence>
<dbReference type="EMBL" id="CAJPEV010002641">
    <property type="protein sequence ID" value="CAG0897592.1"/>
    <property type="molecule type" value="Genomic_DNA"/>
</dbReference>
<evidence type="ECO:0000256" key="5">
    <source>
        <dbReference type="ARBA" id="ARBA00023329"/>
    </source>
</evidence>
<comment type="function">
    <text evidence="6">Clathrin is the major protein of the polyhedral coat of coated pits and vesicles.</text>
</comment>
<sequence>MSGMMNGEVDPAAEFLAREQDQLAGLEDDFPPVSNGQSSNGASSYPPGVALQHNFKRIDLTVVGLGTALGLENRPHDSREGSDLETTGPLLLGQEPQQILPTSILGHITSEAFDEKDGFVDLASQSQSDWDVTGQMEAEEMSSSSPIPEQMQTRYQAPLEEPEKIKKWREDQRIRLEKKDAEEEKAKLALREQAKRELEEWYKNHEEQISKTKSANRAAEKEYHTMSTAVEPGQEWERIAKLCEFNPKHSRGVKDTSRMRSIILQLKQSPLQNSS</sequence>
<evidence type="ECO:0000256" key="3">
    <source>
        <dbReference type="ARBA" id="ARBA00023136"/>
    </source>
</evidence>
<evidence type="ECO:0000256" key="6">
    <source>
        <dbReference type="RuleBase" id="RU363137"/>
    </source>
</evidence>
<evidence type="ECO:0000256" key="1">
    <source>
        <dbReference type="ARBA" id="ARBA00004180"/>
    </source>
</evidence>
<keyword evidence="10" id="KW-1185">Reference proteome</keyword>
<dbReference type="EMBL" id="LR902158">
    <property type="protein sequence ID" value="CAD7250071.1"/>
    <property type="molecule type" value="Genomic_DNA"/>
</dbReference>
<dbReference type="OrthoDB" id="5512at2759"/>
<dbReference type="InterPro" id="IPR000996">
    <property type="entry name" value="Clathrin_L-chain"/>
</dbReference>
<accession>A0A7R9A9P7</accession>
<dbReference type="GO" id="GO:0099631">
    <property type="term" value="C:postsynaptic endocytic zone cytoplasmic component"/>
    <property type="evidence" value="ECO:0007669"/>
    <property type="project" value="TreeGrafter"/>
</dbReference>
<feature type="compositionally biased region" description="Polar residues" evidence="8">
    <location>
        <begin position="34"/>
        <end position="43"/>
    </location>
</feature>
<dbReference type="AlphaFoldDB" id="A0A7R9A9P7"/>
<dbReference type="PANTHER" id="PTHR10639:SF7">
    <property type="entry name" value="CLATHRIN LIGHT CHAIN"/>
    <property type="match status" value="1"/>
</dbReference>
<dbReference type="GO" id="GO:0005198">
    <property type="term" value="F:structural molecule activity"/>
    <property type="evidence" value="ECO:0007669"/>
    <property type="project" value="InterPro"/>
</dbReference>
<keyword evidence="5 6" id="KW-0968">Cytoplasmic vesicle</keyword>
<feature type="coiled-coil region" evidence="7">
    <location>
        <begin position="178"/>
        <end position="222"/>
    </location>
</feature>
<dbReference type="Pfam" id="PF01086">
    <property type="entry name" value="Clathrin_lg_ch"/>
    <property type="match status" value="1"/>
</dbReference>
<evidence type="ECO:0000313" key="10">
    <source>
        <dbReference type="Proteomes" id="UP000677054"/>
    </source>
</evidence>
<dbReference type="PANTHER" id="PTHR10639">
    <property type="entry name" value="CLATHRIN LIGHT CHAIN"/>
    <property type="match status" value="1"/>
</dbReference>
<proteinExistence type="inferred from homology"/>
<gene>
    <name evidence="9" type="ORF">DSTB1V02_LOCUS9855</name>
</gene>
<protein>
    <recommendedName>
        <fullName evidence="6">Clathrin light chain</fullName>
    </recommendedName>
</protein>